<evidence type="ECO:0000313" key="5">
    <source>
        <dbReference type="EMBL" id="NNH24193.1"/>
    </source>
</evidence>
<dbReference type="AlphaFoldDB" id="A0A849BS19"/>
<dbReference type="InterPro" id="IPR000182">
    <property type="entry name" value="GNAT_dom"/>
</dbReference>
<accession>A0A849BS19</accession>
<dbReference type="Pfam" id="PF00583">
    <property type="entry name" value="Acetyltransf_1"/>
    <property type="match status" value="1"/>
</dbReference>
<evidence type="ECO:0000256" key="2">
    <source>
        <dbReference type="ARBA" id="ARBA00023315"/>
    </source>
</evidence>
<reference evidence="5 6" key="1">
    <citation type="submission" date="2020-05" db="EMBL/GenBank/DDBJ databases">
        <title>MicrobeNet Type strains.</title>
        <authorList>
            <person name="Nicholson A.C."/>
        </authorList>
    </citation>
    <scope>NUCLEOTIDE SEQUENCE [LARGE SCALE GENOMIC DNA]</scope>
    <source>
        <strain evidence="5 6">JCM 14547</strain>
    </source>
</reference>
<name>A0A849BS19_9ACTN</name>
<feature type="compositionally biased region" description="Basic and acidic residues" evidence="3">
    <location>
        <begin position="179"/>
        <end position="190"/>
    </location>
</feature>
<feature type="domain" description="N-acetyltransferase" evidence="4">
    <location>
        <begin position="4"/>
        <end position="169"/>
    </location>
</feature>
<keyword evidence="6" id="KW-1185">Reference proteome</keyword>
<sequence>MSAVRIRPAVLEAAGDVAALALLRRAAASEAGPVPADDDFGRRFTAWVRAQAHQRTFWLAESRGGGERPAGMRLPVGMVGLTRYERPPRPGEPVTTAWGYLGALFVLPDHREGGTGGALVEAALAHARDTGLVRVVLSPGGTRAAPLYKRLGFRTARELLVHPLERDAPEDDEPAGLDDLVHPLDLHPLD</sequence>
<dbReference type="SUPFAM" id="SSF55729">
    <property type="entry name" value="Acyl-CoA N-acyltransferases (Nat)"/>
    <property type="match status" value="1"/>
</dbReference>
<organism evidence="5 6">
    <name type="scientific">Pseudokineococcus marinus</name>
    <dbReference type="NCBI Taxonomy" id="351215"/>
    <lineage>
        <taxon>Bacteria</taxon>
        <taxon>Bacillati</taxon>
        <taxon>Actinomycetota</taxon>
        <taxon>Actinomycetes</taxon>
        <taxon>Kineosporiales</taxon>
        <taxon>Kineosporiaceae</taxon>
        <taxon>Pseudokineococcus</taxon>
    </lineage>
</organism>
<evidence type="ECO:0000256" key="1">
    <source>
        <dbReference type="ARBA" id="ARBA00022679"/>
    </source>
</evidence>
<keyword evidence="1 5" id="KW-0808">Transferase</keyword>
<evidence type="ECO:0000256" key="3">
    <source>
        <dbReference type="SAM" id="MobiDB-lite"/>
    </source>
</evidence>
<feature type="region of interest" description="Disordered" evidence="3">
    <location>
        <begin position="166"/>
        <end position="190"/>
    </location>
</feature>
<proteinExistence type="predicted"/>
<dbReference type="PROSITE" id="PS51186">
    <property type="entry name" value="GNAT"/>
    <property type="match status" value="1"/>
</dbReference>
<dbReference type="InterPro" id="IPR050832">
    <property type="entry name" value="Bact_Acetyltransf"/>
</dbReference>
<dbReference type="EMBL" id="JABEMA010000280">
    <property type="protein sequence ID" value="NNH24193.1"/>
    <property type="molecule type" value="Genomic_DNA"/>
</dbReference>
<dbReference type="Proteomes" id="UP000555552">
    <property type="component" value="Unassembled WGS sequence"/>
</dbReference>
<dbReference type="InterPro" id="IPR016181">
    <property type="entry name" value="Acyl_CoA_acyltransferase"/>
</dbReference>
<dbReference type="CDD" id="cd04301">
    <property type="entry name" value="NAT_SF"/>
    <property type="match status" value="1"/>
</dbReference>
<gene>
    <name evidence="5" type="ORF">HLB09_14040</name>
</gene>
<protein>
    <submittedName>
        <fullName evidence="5">GNAT family N-acetyltransferase</fullName>
    </submittedName>
</protein>
<evidence type="ECO:0000259" key="4">
    <source>
        <dbReference type="PROSITE" id="PS51186"/>
    </source>
</evidence>
<keyword evidence="2" id="KW-0012">Acyltransferase</keyword>
<evidence type="ECO:0000313" key="6">
    <source>
        <dbReference type="Proteomes" id="UP000555552"/>
    </source>
</evidence>
<comment type="caution">
    <text evidence="5">The sequence shown here is derived from an EMBL/GenBank/DDBJ whole genome shotgun (WGS) entry which is preliminary data.</text>
</comment>
<dbReference type="Gene3D" id="3.40.630.30">
    <property type="match status" value="1"/>
</dbReference>
<dbReference type="PANTHER" id="PTHR43877">
    <property type="entry name" value="AMINOALKYLPHOSPHONATE N-ACETYLTRANSFERASE-RELATED-RELATED"/>
    <property type="match status" value="1"/>
</dbReference>
<dbReference type="GO" id="GO:0016747">
    <property type="term" value="F:acyltransferase activity, transferring groups other than amino-acyl groups"/>
    <property type="evidence" value="ECO:0007669"/>
    <property type="project" value="InterPro"/>
</dbReference>